<name>A0A6B8VYP2_9CORY</name>
<evidence type="ECO:0000313" key="2">
    <source>
        <dbReference type="EMBL" id="QGU03816.1"/>
    </source>
</evidence>
<dbReference type="EMBL" id="CP046453">
    <property type="protein sequence ID" value="QGU03816.1"/>
    <property type="molecule type" value="Genomic_DNA"/>
</dbReference>
<evidence type="ECO:0000313" key="3">
    <source>
        <dbReference type="Proteomes" id="UP000425178"/>
    </source>
</evidence>
<dbReference type="KEGG" id="ccoe:CETAM_02680"/>
<keyword evidence="1" id="KW-0472">Membrane</keyword>
<keyword evidence="1" id="KW-1133">Transmembrane helix</keyword>
<feature type="transmembrane region" description="Helical" evidence="1">
    <location>
        <begin position="12"/>
        <end position="29"/>
    </location>
</feature>
<feature type="transmembrane region" description="Helical" evidence="1">
    <location>
        <begin position="92"/>
        <end position="116"/>
    </location>
</feature>
<protein>
    <submittedName>
        <fullName evidence="2">Uncharacterized protein</fullName>
    </submittedName>
</protein>
<accession>A0A6B8VYP2</accession>
<proteinExistence type="predicted"/>
<dbReference type="Proteomes" id="UP000425178">
    <property type="component" value="Chromosome"/>
</dbReference>
<evidence type="ECO:0000256" key="1">
    <source>
        <dbReference type="SAM" id="Phobius"/>
    </source>
</evidence>
<organism evidence="2 3">
    <name type="scientific">Corynebacterium comes</name>
    <dbReference type="NCBI Taxonomy" id="2675218"/>
    <lineage>
        <taxon>Bacteria</taxon>
        <taxon>Bacillati</taxon>
        <taxon>Actinomycetota</taxon>
        <taxon>Actinomycetes</taxon>
        <taxon>Mycobacteriales</taxon>
        <taxon>Corynebacteriaceae</taxon>
        <taxon>Corynebacterium</taxon>
    </lineage>
</organism>
<reference evidence="2 3" key="1">
    <citation type="journal article" date="2021" name="Int. J. Syst. Evol. Microbiol.">
        <title>Classification of three corynebacterial strains isolated from a small paddock in North Rhine-Westphalia: proposal of &lt;i&gt;Corynebacterium kalinowskii&lt;/i&gt; sp. nov., &lt;i&gt;Corynebacterium comes&lt;/i&gt; sp. nov. and &lt;i&gt;Corynebacterium occultum&lt;/i&gt; sp. nov.</title>
        <authorList>
            <person name="Schaffert L."/>
            <person name="Ruwe M."/>
            <person name="Milse J."/>
            <person name="Hanuschka K."/>
            <person name="Ortseifen V."/>
            <person name="Droste J."/>
            <person name="Brandt D."/>
            <person name="Schl L."/>
            <person name="Kutter Y."/>
            <person name="Vinke S."/>
            <person name="Vieh P."/>
            <person name="Jacob L."/>
            <person name="L N.C."/>
            <person name="Schulte-Berndt E."/>
            <person name="Hain C."/>
            <person name="Linder M."/>
            <person name="Schmidt P."/>
            <person name="Wollenschl L."/>
            <person name="Luttermann T."/>
            <person name="Thieme E."/>
            <person name="Hassa J."/>
            <person name="Haak M."/>
            <person name="Wittchen M."/>
            <person name="Mentz A."/>
            <person name="Persicke M."/>
            <person name="Busche T."/>
            <person name="R C."/>
        </authorList>
    </citation>
    <scope>NUCLEOTIDE SEQUENCE [LARGE SCALE GENOMIC DNA]</scope>
    <source>
        <strain evidence="2 3">2019</strain>
    </source>
</reference>
<feature type="transmembrane region" description="Helical" evidence="1">
    <location>
        <begin position="59"/>
        <end position="80"/>
    </location>
</feature>
<sequence>MEGVAVTGRAYLVRGLAVIGLLGLVIGTLDPLEGSVLIVAGVALITLAAFLGGSRHRSLLAWSLVIIVLAVAGMWISSLYGGFGGDTGRSLWWLVPVLAPYILGWLLAVVGTVRLFRETFRRGTHPGGEADANGRPRRGAVK</sequence>
<gene>
    <name evidence="2" type="ORF">CETAM_02680</name>
</gene>
<dbReference type="AlphaFoldDB" id="A0A6B8VYP2"/>
<feature type="transmembrane region" description="Helical" evidence="1">
    <location>
        <begin position="35"/>
        <end position="52"/>
    </location>
</feature>
<keyword evidence="1" id="KW-0812">Transmembrane</keyword>
<keyword evidence="3" id="KW-1185">Reference proteome</keyword>